<reference evidence="2 3" key="1">
    <citation type="submission" date="2024-03" db="EMBL/GenBank/DDBJ databases">
        <authorList>
            <person name="Brejova B."/>
        </authorList>
    </citation>
    <scope>NUCLEOTIDE SEQUENCE [LARGE SCALE GENOMIC DNA]</scope>
    <source>
        <strain evidence="2 3">CBS 14171</strain>
    </source>
</reference>
<dbReference type="InterPro" id="IPR035187">
    <property type="entry name" value="Mpm1"/>
</dbReference>
<feature type="region of interest" description="Disordered" evidence="1">
    <location>
        <begin position="341"/>
        <end position="372"/>
    </location>
</feature>
<keyword evidence="3" id="KW-1185">Reference proteome</keyword>
<feature type="compositionally biased region" description="Polar residues" evidence="1">
    <location>
        <begin position="352"/>
        <end position="366"/>
    </location>
</feature>
<proteinExistence type="predicted"/>
<dbReference type="GeneID" id="92206038"/>
<gene>
    <name evidence="2" type="ORF">LODBEIA_P08420</name>
</gene>
<name>A0ABP0ZGB3_9ASCO</name>
<dbReference type="Proteomes" id="UP001497383">
    <property type="component" value="Chromosome 1"/>
</dbReference>
<feature type="compositionally biased region" description="Polar residues" evidence="1">
    <location>
        <begin position="15"/>
        <end position="24"/>
    </location>
</feature>
<evidence type="ECO:0000256" key="1">
    <source>
        <dbReference type="SAM" id="MobiDB-lite"/>
    </source>
</evidence>
<protein>
    <recommendedName>
        <fullName evidence="4">Mitochondrial peculiar membrane protein 1</fullName>
    </recommendedName>
</protein>
<evidence type="ECO:0008006" key="4">
    <source>
        <dbReference type="Google" id="ProtNLM"/>
    </source>
</evidence>
<dbReference type="EMBL" id="OZ022405">
    <property type="protein sequence ID" value="CAK9436284.1"/>
    <property type="molecule type" value="Genomic_DNA"/>
</dbReference>
<dbReference type="Pfam" id="PF17234">
    <property type="entry name" value="MPM1"/>
    <property type="match status" value="1"/>
</dbReference>
<evidence type="ECO:0000313" key="3">
    <source>
        <dbReference type="Proteomes" id="UP001497383"/>
    </source>
</evidence>
<organism evidence="2 3">
    <name type="scientific">Lodderomyces beijingensis</name>
    <dbReference type="NCBI Taxonomy" id="1775926"/>
    <lineage>
        <taxon>Eukaryota</taxon>
        <taxon>Fungi</taxon>
        <taxon>Dikarya</taxon>
        <taxon>Ascomycota</taxon>
        <taxon>Saccharomycotina</taxon>
        <taxon>Pichiomycetes</taxon>
        <taxon>Debaryomycetaceae</taxon>
        <taxon>Candida/Lodderomyces clade</taxon>
        <taxon>Lodderomyces</taxon>
    </lineage>
</organism>
<sequence length="372" mass="42656">MCGARKSSDDCSDNCRGTQSSSSHGDLDKYTENFDKIISNFGSLTGALIDVSMDAGRDLNEKAKEWSQNWFLHPKSHEDGDFFELNKENRNPGFKFPSFYETRASGDETPDSRLANFQDFWKNSTFLQNAHGRLGSTPFGYRAYKGPSIRQYHDCLDKDGKTVWDEQGYWRCLFPQSEVPVDLLDLKRKFLGTAIMTREDFDQRVKEVGETETKPVIDLKESGKFFNKFEDYLGWKRAEYQETEKRRQEEARLRKEERERAWKLARGNNAAAANTTATSDNTTKDRYVALSSVNSNLFTDEETNEVKLIETKKQCFNDGNCIFTKITKSKPVGSAEWVKVEEHTEDLPANKSGDNNGSDKNGSINNKGWFWK</sequence>
<dbReference type="RefSeq" id="XP_066827780.1">
    <property type="nucleotide sequence ID" value="XM_066976807.1"/>
</dbReference>
<accession>A0ABP0ZGB3</accession>
<feature type="region of interest" description="Disordered" evidence="1">
    <location>
        <begin position="1"/>
        <end position="26"/>
    </location>
</feature>
<evidence type="ECO:0000313" key="2">
    <source>
        <dbReference type="EMBL" id="CAK9436284.1"/>
    </source>
</evidence>